<dbReference type="EMBL" id="JANPWB010000006">
    <property type="protein sequence ID" value="KAJ1180466.1"/>
    <property type="molecule type" value="Genomic_DNA"/>
</dbReference>
<proteinExistence type="predicted"/>
<sequence>MCELKRTGSNVGAGLKGVGTRESSVENSSETRNKVTSAHPSICICVVVACTACDTTSLATRVGLPSLGSACTPTCGTAPALCHAVPQRAQRVKRHPILTLIRPRSHLKPGPPSPEAAPAAAHSEGHRRARYFSRDPPARALRSRATADTHRFTR</sequence>
<dbReference type="Proteomes" id="UP001066276">
    <property type="component" value="Chromosome 3_2"/>
</dbReference>
<gene>
    <name evidence="2" type="ORF">NDU88_005687</name>
</gene>
<name>A0AAV7TVJ7_PLEWA</name>
<reference evidence="2" key="1">
    <citation type="journal article" date="2022" name="bioRxiv">
        <title>Sequencing and chromosome-scale assembly of the giantPleurodeles waltlgenome.</title>
        <authorList>
            <person name="Brown T."/>
            <person name="Elewa A."/>
            <person name="Iarovenko S."/>
            <person name="Subramanian E."/>
            <person name="Araus A.J."/>
            <person name="Petzold A."/>
            <person name="Susuki M."/>
            <person name="Suzuki K.-i.T."/>
            <person name="Hayashi T."/>
            <person name="Toyoda A."/>
            <person name="Oliveira C."/>
            <person name="Osipova E."/>
            <person name="Leigh N.D."/>
            <person name="Simon A."/>
            <person name="Yun M.H."/>
        </authorList>
    </citation>
    <scope>NUCLEOTIDE SEQUENCE</scope>
    <source>
        <strain evidence="2">20211129_DDA</strain>
        <tissue evidence="2">Liver</tissue>
    </source>
</reference>
<evidence type="ECO:0000256" key="1">
    <source>
        <dbReference type="SAM" id="MobiDB-lite"/>
    </source>
</evidence>
<feature type="region of interest" description="Disordered" evidence="1">
    <location>
        <begin position="103"/>
        <end position="154"/>
    </location>
</feature>
<evidence type="ECO:0000313" key="2">
    <source>
        <dbReference type="EMBL" id="KAJ1180466.1"/>
    </source>
</evidence>
<feature type="region of interest" description="Disordered" evidence="1">
    <location>
        <begin position="1"/>
        <end position="32"/>
    </location>
</feature>
<feature type="compositionally biased region" description="Basic and acidic residues" evidence="1">
    <location>
        <begin position="145"/>
        <end position="154"/>
    </location>
</feature>
<comment type="caution">
    <text evidence="2">The sequence shown here is derived from an EMBL/GenBank/DDBJ whole genome shotgun (WGS) entry which is preliminary data.</text>
</comment>
<organism evidence="2 3">
    <name type="scientific">Pleurodeles waltl</name>
    <name type="common">Iberian ribbed newt</name>
    <dbReference type="NCBI Taxonomy" id="8319"/>
    <lineage>
        <taxon>Eukaryota</taxon>
        <taxon>Metazoa</taxon>
        <taxon>Chordata</taxon>
        <taxon>Craniata</taxon>
        <taxon>Vertebrata</taxon>
        <taxon>Euteleostomi</taxon>
        <taxon>Amphibia</taxon>
        <taxon>Batrachia</taxon>
        <taxon>Caudata</taxon>
        <taxon>Salamandroidea</taxon>
        <taxon>Salamandridae</taxon>
        <taxon>Pleurodelinae</taxon>
        <taxon>Pleurodeles</taxon>
    </lineage>
</organism>
<accession>A0AAV7TVJ7</accession>
<feature type="compositionally biased region" description="Polar residues" evidence="1">
    <location>
        <begin position="21"/>
        <end position="32"/>
    </location>
</feature>
<evidence type="ECO:0000313" key="3">
    <source>
        <dbReference type="Proteomes" id="UP001066276"/>
    </source>
</evidence>
<keyword evidence="3" id="KW-1185">Reference proteome</keyword>
<protein>
    <submittedName>
        <fullName evidence="2">Uncharacterized protein</fullName>
    </submittedName>
</protein>
<dbReference type="AlphaFoldDB" id="A0AAV7TVJ7"/>